<evidence type="ECO:0000256" key="5">
    <source>
        <dbReference type="ARBA" id="ARBA00022553"/>
    </source>
</evidence>
<dbReference type="CDD" id="cd16922">
    <property type="entry name" value="HATPase_EvgS-ArcB-TorS-like"/>
    <property type="match status" value="1"/>
</dbReference>
<keyword evidence="8" id="KW-0902">Two-component regulatory system</keyword>
<evidence type="ECO:0000256" key="10">
    <source>
        <dbReference type="PROSITE-ProRule" id="PRU00169"/>
    </source>
</evidence>
<keyword evidence="15" id="KW-0418">Kinase</keyword>
<dbReference type="RefSeq" id="WP_052093781.1">
    <property type="nucleotide sequence ID" value="NZ_JQEC01000040.1"/>
</dbReference>
<dbReference type="InterPro" id="IPR003594">
    <property type="entry name" value="HATPase_dom"/>
</dbReference>
<dbReference type="InterPro" id="IPR036097">
    <property type="entry name" value="HisK_dim/P_sf"/>
</dbReference>
<keyword evidence="4" id="KW-1003">Cell membrane</keyword>
<sequence>MENTFPSKDIYSLAKTWHLYLTLFASYIISGYFLSSITFESQIIYIWLPAGIALVGCYLWWWRFFPAVFLASYIFNFSFTLNFDSTLLFSTASIQNAIIATGAGLQAMVGSALLRYWLGNPINQWQNKNTIYFIFIVGILVNLISATIGVSALTALNPQYTADDFQLNWIFWWLGDSLGIILSLPFIFSLLNFRQLQTEQRKARWIILYSVSALFIIIILLTQFFITNSNVDTDELVTKEVKVIENSIYRQISSSIAQLSLLADFVQHHPDASRAEFHSFVYSLTQSANTLKAMSWNPLIKQAEKAEHESQLIHIYQKEVAIRGKPLSIEDDMVYVKLISPEEGNSKAIGFNVYSNPSRKMTLDNTMVNYQPQATPIIQLVQSFKKEPAFLLFFPVFEQSQQELKTAHRKLLGFATGVFLADKIINNAISESQQKLFHFKVFEQNKAKWFIANTQENHQRSKDINKQFSHAFNVAGQTWYIHLSVNKNYLSQQQSQDFLQFFLLLVVIATTIITSLLLMNNRQLQLNNLVEQRTESLKVAMEEANYANQAKSQFLANMSHEIRTPMNSVLGFAQLAKASNNFDEIKSYLQHIDISSDILLHIVNNILDISKIEAEQLFLTNEAFDLHLVLHRIYSLFEGQASNKKLTWHLNDNIPEAVNFMGDRTRIEQVLMNLCGNAMKFTHSGSVSLSADLLKISENKALISLKIKDTGIGIAKERIDSLFQPFTQVDDSTSRDFGGTGLGLTIAKKLSRLMAGDISIKSEVTMGTTFTFTCWLPLTHTLPKAAKLGENAFQQLANQQEQSKSYQSEQKVTAYSAINDLSQLKVLVAEDNHINQKLIKTVLTKLGIDPVIVENGQLAIDYLQKEPIDVILMDCQMPVLDGYQATEKIRAMPRYANLAIFALTADADTRSKDKAMSVGFTKHLAKPINIEQLTACLLEVATVVSLKKLRL</sequence>
<dbReference type="PANTHER" id="PTHR45339">
    <property type="entry name" value="HYBRID SIGNAL TRANSDUCTION HISTIDINE KINASE J"/>
    <property type="match status" value="1"/>
</dbReference>
<organism evidence="15 16">
    <name type="scientific">Colwellia psychrerythraea</name>
    <name type="common">Vibrio psychroerythus</name>
    <dbReference type="NCBI Taxonomy" id="28229"/>
    <lineage>
        <taxon>Bacteria</taxon>
        <taxon>Pseudomonadati</taxon>
        <taxon>Pseudomonadota</taxon>
        <taxon>Gammaproteobacteria</taxon>
        <taxon>Alteromonadales</taxon>
        <taxon>Colwelliaceae</taxon>
        <taxon>Colwellia</taxon>
    </lineage>
</organism>
<feature type="domain" description="Histidine kinase" evidence="12">
    <location>
        <begin position="557"/>
        <end position="778"/>
    </location>
</feature>
<dbReference type="Pfam" id="PF02518">
    <property type="entry name" value="HATPase_c"/>
    <property type="match status" value="1"/>
</dbReference>
<dbReference type="CDD" id="cd17546">
    <property type="entry name" value="REC_hyHK_CKI1_RcsC-like"/>
    <property type="match status" value="1"/>
</dbReference>
<dbReference type="SUPFAM" id="SSF52172">
    <property type="entry name" value="CheY-like"/>
    <property type="match status" value="1"/>
</dbReference>
<comment type="catalytic activity">
    <reaction evidence="1">
        <text>ATP + protein L-histidine = ADP + protein N-phospho-L-histidine.</text>
        <dbReference type="EC" id="2.7.13.3"/>
    </reaction>
</comment>
<dbReference type="SMART" id="SM00388">
    <property type="entry name" value="HisKA"/>
    <property type="match status" value="1"/>
</dbReference>
<proteinExistence type="predicted"/>
<keyword evidence="5 10" id="KW-0597">Phosphoprotein</keyword>
<dbReference type="Gene3D" id="1.10.287.130">
    <property type="match status" value="1"/>
</dbReference>
<dbReference type="InterPro" id="IPR007895">
    <property type="entry name" value="MASE1"/>
</dbReference>
<evidence type="ECO:0000313" key="15">
    <source>
        <dbReference type="EMBL" id="KGJ91750.1"/>
    </source>
</evidence>
<dbReference type="PROSITE" id="PS50110">
    <property type="entry name" value="RESPONSE_REGULATORY"/>
    <property type="match status" value="1"/>
</dbReference>
<dbReference type="AlphaFoldDB" id="A0A099KNE5"/>
<dbReference type="SMART" id="SM00448">
    <property type="entry name" value="REC"/>
    <property type="match status" value="1"/>
</dbReference>
<dbReference type="EC" id="2.7.13.3" evidence="3"/>
<evidence type="ECO:0000256" key="6">
    <source>
        <dbReference type="ARBA" id="ARBA00022692"/>
    </source>
</evidence>
<protein>
    <recommendedName>
        <fullName evidence="3">histidine kinase</fullName>
        <ecNumber evidence="3">2.7.13.3</ecNumber>
    </recommendedName>
</protein>
<feature type="transmembrane region" description="Helical" evidence="11">
    <location>
        <begin position="170"/>
        <end position="193"/>
    </location>
</feature>
<dbReference type="Gene3D" id="3.30.565.10">
    <property type="entry name" value="Histidine kinase-like ATPase, C-terminal domain"/>
    <property type="match status" value="1"/>
</dbReference>
<keyword evidence="7 11" id="KW-1133">Transmembrane helix</keyword>
<gene>
    <name evidence="15" type="ORF">GAB14E_3232</name>
</gene>
<evidence type="ECO:0000259" key="13">
    <source>
        <dbReference type="PROSITE" id="PS50110"/>
    </source>
</evidence>
<dbReference type="Pfam" id="PF05231">
    <property type="entry name" value="MASE1"/>
    <property type="match status" value="1"/>
</dbReference>
<dbReference type="Pfam" id="PF03924">
    <property type="entry name" value="CHASE"/>
    <property type="match status" value="1"/>
</dbReference>
<dbReference type="PANTHER" id="PTHR45339:SF3">
    <property type="entry name" value="HISTIDINE KINASE"/>
    <property type="match status" value="1"/>
</dbReference>
<dbReference type="GO" id="GO:0005886">
    <property type="term" value="C:plasma membrane"/>
    <property type="evidence" value="ECO:0007669"/>
    <property type="project" value="UniProtKB-SubCell"/>
</dbReference>
<feature type="transmembrane region" description="Helical" evidence="11">
    <location>
        <begin position="17"/>
        <end position="37"/>
    </location>
</feature>
<dbReference type="InterPro" id="IPR036890">
    <property type="entry name" value="HATPase_C_sf"/>
</dbReference>
<evidence type="ECO:0000256" key="4">
    <source>
        <dbReference type="ARBA" id="ARBA00022475"/>
    </source>
</evidence>
<dbReference type="Pfam" id="PF00072">
    <property type="entry name" value="Response_reg"/>
    <property type="match status" value="1"/>
</dbReference>
<dbReference type="InterPro" id="IPR004358">
    <property type="entry name" value="Sig_transdc_His_kin-like_C"/>
</dbReference>
<evidence type="ECO:0000256" key="8">
    <source>
        <dbReference type="ARBA" id="ARBA00023012"/>
    </source>
</evidence>
<feature type="transmembrane region" description="Helical" evidence="11">
    <location>
        <begin position="205"/>
        <end position="226"/>
    </location>
</feature>
<dbReference type="SMART" id="SM01079">
    <property type="entry name" value="CHASE"/>
    <property type="match status" value="1"/>
</dbReference>
<keyword evidence="9 11" id="KW-0472">Membrane</keyword>
<dbReference type="SUPFAM" id="SSF55874">
    <property type="entry name" value="ATPase domain of HSP90 chaperone/DNA topoisomerase II/histidine kinase"/>
    <property type="match status" value="1"/>
</dbReference>
<dbReference type="OrthoDB" id="9797243at2"/>
<dbReference type="PROSITE" id="PS50109">
    <property type="entry name" value="HIS_KIN"/>
    <property type="match status" value="1"/>
</dbReference>
<evidence type="ECO:0000256" key="2">
    <source>
        <dbReference type="ARBA" id="ARBA00004651"/>
    </source>
</evidence>
<reference evidence="15 16" key="1">
    <citation type="submission" date="2014-08" db="EMBL/GenBank/DDBJ databases">
        <title>Genomic and Phenotypic Diversity of Colwellia psychrerythraea strains from Disparate Marine Basins.</title>
        <authorList>
            <person name="Techtmann S.M."/>
            <person name="Stelling S.C."/>
            <person name="Utturkar S.M."/>
            <person name="Alshibli N."/>
            <person name="Harris A."/>
            <person name="Brown S.D."/>
            <person name="Hazen T.C."/>
        </authorList>
    </citation>
    <scope>NUCLEOTIDE SEQUENCE [LARGE SCALE GENOMIC DNA]</scope>
    <source>
        <strain evidence="15 16">GAB14E</strain>
    </source>
</reference>
<keyword evidence="15" id="KW-0808">Transferase</keyword>
<dbReference type="PATRIC" id="fig|28229.3.peg.2952"/>
<dbReference type="InterPro" id="IPR042240">
    <property type="entry name" value="CHASE_sf"/>
</dbReference>
<evidence type="ECO:0000256" key="9">
    <source>
        <dbReference type="ARBA" id="ARBA00023136"/>
    </source>
</evidence>
<dbReference type="FunFam" id="3.30.565.10:FF:000010">
    <property type="entry name" value="Sensor histidine kinase RcsC"/>
    <property type="match status" value="1"/>
</dbReference>
<dbReference type="InterPro" id="IPR001789">
    <property type="entry name" value="Sig_transdc_resp-reg_receiver"/>
</dbReference>
<feature type="transmembrane region" description="Helical" evidence="11">
    <location>
        <begin position="43"/>
        <end position="61"/>
    </location>
</feature>
<dbReference type="CDD" id="cd00082">
    <property type="entry name" value="HisKA"/>
    <property type="match status" value="1"/>
</dbReference>
<evidence type="ECO:0000313" key="16">
    <source>
        <dbReference type="Proteomes" id="UP000029868"/>
    </source>
</evidence>
<dbReference type="Pfam" id="PF00512">
    <property type="entry name" value="HisKA"/>
    <property type="match status" value="1"/>
</dbReference>
<dbReference type="Gene3D" id="3.30.450.350">
    <property type="entry name" value="CHASE domain"/>
    <property type="match status" value="1"/>
</dbReference>
<feature type="domain" description="Response regulatory" evidence="13">
    <location>
        <begin position="825"/>
        <end position="941"/>
    </location>
</feature>
<feature type="transmembrane region" description="Helical" evidence="11">
    <location>
        <begin position="97"/>
        <end position="118"/>
    </location>
</feature>
<dbReference type="InterPro" id="IPR011006">
    <property type="entry name" value="CheY-like_superfamily"/>
</dbReference>
<evidence type="ECO:0000259" key="14">
    <source>
        <dbReference type="PROSITE" id="PS50839"/>
    </source>
</evidence>
<dbReference type="InterPro" id="IPR005467">
    <property type="entry name" value="His_kinase_dom"/>
</dbReference>
<dbReference type="SMART" id="SM00387">
    <property type="entry name" value="HATPase_c"/>
    <property type="match status" value="1"/>
</dbReference>
<dbReference type="PRINTS" id="PR00344">
    <property type="entry name" value="BCTRLSENSOR"/>
</dbReference>
<dbReference type="InterPro" id="IPR006189">
    <property type="entry name" value="CHASE_dom"/>
</dbReference>
<evidence type="ECO:0000256" key="7">
    <source>
        <dbReference type="ARBA" id="ARBA00022989"/>
    </source>
</evidence>
<name>A0A099KNE5_COLPS</name>
<feature type="domain" description="CHASE" evidence="14">
    <location>
        <begin position="336"/>
        <end position="431"/>
    </location>
</feature>
<dbReference type="InterPro" id="IPR003661">
    <property type="entry name" value="HisK_dim/P_dom"/>
</dbReference>
<dbReference type="PROSITE" id="PS50839">
    <property type="entry name" value="CHASE"/>
    <property type="match status" value="1"/>
</dbReference>
<comment type="caution">
    <text evidence="15">The sequence shown here is derived from an EMBL/GenBank/DDBJ whole genome shotgun (WGS) entry which is preliminary data.</text>
</comment>
<feature type="transmembrane region" description="Helical" evidence="11">
    <location>
        <begin position="68"/>
        <end position="91"/>
    </location>
</feature>
<evidence type="ECO:0000256" key="11">
    <source>
        <dbReference type="SAM" id="Phobius"/>
    </source>
</evidence>
<keyword evidence="6 11" id="KW-0812">Transmembrane</keyword>
<feature type="modified residue" description="4-aspartylphosphate" evidence="10">
    <location>
        <position position="874"/>
    </location>
</feature>
<evidence type="ECO:0000259" key="12">
    <source>
        <dbReference type="PROSITE" id="PS50109"/>
    </source>
</evidence>
<dbReference type="Gene3D" id="3.40.50.2300">
    <property type="match status" value="1"/>
</dbReference>
<accession>A0A099KNE5</accession>
<dbReference type="GO" id="GO:0000155">
    <property type="term" value="F:phosphorelay sensor kinase activity"/>
    <property type="evidence" value="ECO:0007669"/>
    <property type="project" value="InterPro"/>
</dbReference>
<dbReference type="EMBL" id="JQEC01000040">
    <property type="protein sequence ID" value="KGJ91750.1"/>
    <property type="molecule type" value="Genomic_DNA"/>
</dbReference>
<evidence type="ECO:0000256" key="1">
    <source>
        <dbReference type="ARBA" id="ARBA00000085"/>
    </source>
</evidence>
<dbReference type="SUPFAM" id="SSF47384">
    <property type="entry name" value="Homodimeric domain of signal transducing histidine kinase"/>
    <property type="match status" value="1"/>
</dbReference>
<evidence type="ECO:0000256" key="3">
    <source>
        <dbReference type="ARBA" id="ARBA00012438"/>
    </source>
</evidence>
<comment type="subcellular location">
    <subcellularLocation>
        <location evidence="2">Cell membrane</location>
        <topology evidence="2">Multi-pass membrane protein</topology>
    </subcellularLocation>
</comment>
<dbReference type="Proteomes" id="UP000029868">
    <property type="component" value="Unassembled WGS sequence"/>
</dbReference>
<feature type="transmembrane region" description="Helical" evidence="11">
    <location>
        <begin position="130"/>
        <end position="150"/>
    </location>
</feature>